<protein>
    <submittedName>
        <fullName evidence="1">Isopentenyl transferase family protein</fullName>
    </submittedName>
</protein>
<dbReference type="Proteomes" id="UP001548832">
    <property type="component" value="Unassembled WGS sequence"/>
</dbReference>
<dbReference type="RefSeq" id="WP_354463318.1">
    <property type="nucleotide sequence ID" value="NZ_JBEWSZ010000003.1"/>
</dbReference>
<dbReference type="Gene3D" id="1.10.287.890">
    <property type="entry name" value="Crystal structure of tRNA isopentenylpyrophosphate transferase (bh2366) domain"/>
    <property type="match status" value="1"/>
</dbReference>
<keyword evidence="2" id="KW-1185">Reference proteome</keyword>
<evidence type="ECO:0000313" key="1">
    <source>
        <dbReference type="EMBL" id="MET2831208.1"/>
    </source>
</evidence>
<keyword evidence="1" id="KW-0808">Transferase</keyword>
<dbReference type="EMBL" id="JBEWSZ010000003">
    <property type="protein sequence ID" value="MET2831208.1"/>
    <property type="molecule type" value="Genomic_DNA"/>
</dbReference>
<reference evidence="1 2" key="1">
    <citation type="submission" date="2024-06" db="EMBL/GenBank/DDBJ databases">
        <authorList>
            <person name="Kim D.-U."/>
        </authorList>
    </citation>
    <scope>NUCLEOTIDE SEQUENCE [LARGE SCALE GENOMIC DNA]</scope>
    <source>
        <strain evidence="1 2">KACC15460</strain>
    </source>
</reference>
<dbReference type="SUPFAM" id="SSF52540">
    <property type="entry name" value="P-loop containing nucleoside triphosphate hydrolases"/>
    <property type="match status" value="1"/>
</dbReference>
<gene>
    <name evidence="1" type="ORF">ABVQ20_30045</name>
</gene>
<dbReference type="Gene3D" id="3.40.50.300">
    <property type="entry name" value="P-loop containing nucleotide triphosphate hydrolases"/>
    <property type="match status" value="1"/>
</dbReference>
<name>A0ABV2DP23_9HYPH</name>
<evidence type="ECO:0000313" key="2">
    <source>
        <dbReference type="Proteomes" id="UP001548832"/>
    </source>
</evidence>
<sequence>MKPRLHLIIGPTTTGKTAGSIALAQRTGAPVLVLDRIQCYPELAVGSGRPSDAELRLTCRIYLAERAVIAGEISASEANSLLHDHVAQLGRRAPLLILEGGSVSLLRAMVADPNWKAHHWTCERLHLTTSADYIAKARSRVREMLAPVDGTRSMLNEIAQVWSDPRSHPLVRGLDGYRTVIAYAESLGIPVDALPRAIQPPQIDYLCQVIALEYLAHARWQEREFPCVPPEWTSGTVKGIELRRS</sequence>
<dbReference type="Pfam" id="PF01745">
    <property type="entry name" value="IPT"/>
    <property type="match status" value="1"/>
</dbReference>
<dbReference type="InterPro" id="IPR027417">
    <property type="entry name" value="P-loop_NTPase"/>
</dbReference>
<organism evidence="1 2">
    <name type="scientific">Mesorhizobium shangrilense</name>
    <dbReference type="NCBI Taxonomy" id="460060"/>
    <lineage>
        <taxon>Bacteria</taxon>
        <taxon>Pseudomonadati</taxon>
        <taxon>Pseudomonadota</taxon>
        <taxon>Alphaproteobacteria</taxon>
        <taxon>Hyphomicrobiales</taxon>
        <taxon>Phyllobacteriaceae</taxon>
        <taxon>Mesorhizobium</taxon>
    </lineage>
</organism>
<comment type="caution">
    <text evidence="1">The sequence shown here is derived from an EMBL/GenBank/DDBJ whole genome shotgun (WGS) entry which is preliminary data.</text>
</comment>
<accession>A0ABV2DP23</accession>
<dbReference type="GO" id="GO:0016740">
    <property type="term" value="F:transferase activity"/>
    <property type="evidence" value="ECO:0007669"/>
    <property type="project" value="UniProtKB-KW"/>
</dbReference>
<proteinExistence type="predicted"/>